<dbReference type="PANTHER" id="PTHR47737:SF1">
    <property type="entry name" value="GLYCINE BETAINE_PROLINE BETAINE TRANSPORT SYSTEM PERMEASE PROTEIN PROW"/>
    <property type="match status" value="1"/>
</dbReference>
<name>A0A4Y8KMZ6_9MICO</name>
<gene>
    <name evidence="7" type="ORF">E3T53_10420</name>
</gene>
<dbReference type="Pfam" id="PF04069">
    <property type="entry name" value="OpuAC"/>
    <property type="match status" value="1"/>
</dbReference>
<dbReference type="GO" id="GO:0005275">
    <property type="term" value="F:amine transmembrane transporter activity"/>
    <property type="evidence" value="ECO:0007669"/>
    <property type="project" value="TreeGrafter"/>
</dbReference>
<evidence type="ECO:0000259" key="6">
    <source>
        <dbReference type="Pfam" id="PF04069"/>
    </source>
</evidence>
<protein>
    <submittedName>
        <fullName evidence="7">Glycine betaine ABC transporter substrate-binding protein</fullName>
    </submittedName>
</protein>
<feature type="domain" description="ABC-type glycine betaine transport system substrate-binding" evidence="6">
    <location>
        <begin position="57"/>
        <end position="305"/>
    </location>
</feature>
<dbReference type="GO" id="GO:0043190">
    <property type="term" value="C:ATP-binding cassette (ABC) transporter complex"/>
    <property type="evidence" value="ECO:0007669"/>
    <property type="project" value="InterPro"/>
</dbReference>
<dbReference type="SUPFAM" id="SSF53850">
    <property type="entry name" value="Periplasmic binding protein-like II"/>
    <property type="match status" value="1"/>
</dbReference>
<dbReference type="Proteomes" id="UP000298218">
    <property type="component" value="Unassembled WGS sequence"/>
</dbReference>
<organism evidence="7 8">
    <name type="scientific">Cryobacterium psychrophilum</name>
    <dbReference type="NCBI Taxonomy" id="41988"/>
    <lineage>
        <taxon>Bacteria</taxon>
        <taxon>Bacillati</taxon>
        <taxon>Actinomycetota</taxon>
        <taxon>Actinomycetes</taxon>
        <taxon>Micrococcales</taxon>
        <taxon>Microbacteriaceae</taxon>
        <taxon>Cryobacterium</taxon>
    </lineage>
</organism>
<keyword evidence="2" id="KW-0813">Transport</keyword>
<feature type="compositionally biased region" description="Basic residues" evidence="5">
    <location>
        <begin position="12"/>
        <end position="21"/>
    </location>
</feature>
<keyword evidence="8" id="KW-1185">Reference proteome</keyword>
<dbReference type="Gene3D" id="3.10.105.10">
    <property type="entry name" value="Dipeptide-binding Protein, Domain 3"/>
    <property type="match status" value="2"/>
</dbReference>
<dbReference type="CDD" id="cd13639">
    <property type="entry name" value="PBP2_OpuAC_like"/>
    <property type="match status" value="1"/>
</dbReference>
<sequence>MHQEVSRSPAAGRHKKGRHMNKRSRTLIAMGAAGLLALTGCAAEADSTVGDGNSDKKDIKIAVFNGWDEGVASSELWKAILDEKGYNAELKYADVAPVFSGLSTGDYDFTLDVWAPNTHASYIEEYQDGITDLGAWNDEAKLTIAVNEDAPIDSLSELAANADKFNNRIVGIEPGAGLTKAVNEEVIPGYGLEDMEFLTSSTAAMLTELTAATEAGENIVVTLWQPHWVYSALGIKNLEDPEGALGDAEGLHAYGKSDFATDFPQAAKWLGDYKMDLDQLGSLEKAMFVDYDGSDYEPIVAKWIEDNQEYVDSLTS</sequence>
<dbReference type="Gene3D" id="3.40.190.100">
    <property type="entry name" value="Glycine betaine-binding periplasmic protein, domain 2"/>
    <property type="match status" value="1"/>
</dbReference>
<dbReference type="AlphaFoldDB" id="A0A4Y8KMZ6"/>
<dbReference type="EMBL" id="SOHQ01000028">
    <property type="protein sequence ID" value="TFD78585.1"/>
    <property type="molecule type" value="Genomic_DNA"/>
</dbReference>
<dbReference type="GO" id="GO:0015871">
    <property type="term" value="P:choline transport"/>
    <property type="evidence" value="ECO:0007669"/>
    <property type="project" value="TreeGrafter"/>
</dbReference>
<dbReference type="InterPro" id="IPR007210">
    <property type="entry name" value="ABC_Gly_betaine_transp_sub-bd"/>
</dbReference>
<comment type="caution">
    <text evidence="7">The sequence shown here is derived from an EMBL/GenBank/DDBJ whole genome shotgun (WGS) entry which is preliminary data.</text>
</comment>
<evidence type="ECO:0000313" key="7">
    <source>
        <dbReference type="EMBL" id="TFD78585.1"/>
    </source>
</evidence>
<evidence type="ECO:0000256" key="2">
    <source>
        <dbReference type="ARBA" id="ARBA00022448"/>
    </source>
</evidence>
<proteinExistence type="predicted"/>
<dbReference type="GO" id="GO:0015226">
    <property type="term" value="F:carnitine transmembrane transporter activity"/>
    <property type="evidence" value="ECO:0007669"/>
    <property type="project" value="TreeGrafter"/>
</dbReference>
<evidence type="ECO:0000256" key="5">
    <source>
        <dbReference type="SAM" id="MobiDB-lite"/>
    </source>
</evidence>
<keyword evidence="3" id="KW-1003">Cell membrane</keyword>
<accession>A0A4Y8KMZ6</accession>
<evidence type="ECO:0000256" key="4">
    <source>
        <dbReference type="ARBA" id="ARBA00023136"/>
    </source>
</evidence>
<evidence type="ECO:0000256" key="3">
    <source>
        <dbReference type="ARBA" id="ARBA00022475"/>
    </source>
</evidence>
<keyword evidence="4" id="KW-0472">Membrane</keyword>
<dbReference type="GO" id="GO:0031460">
    <property type="term" value="P:glycine betaine transport"/>
    <property type="evidence" value="ECO:0007669"/>
    <property type="project" value="TreeGrafter"/>
</dbReference>
<reference evidence="7 8" key="1">
    <citation type="submission" date="2019-03" db="EMBL/GenBank/DDBJ databases">
        <title>Genomics of glacier-inhabiting Cryobacterium strains.</title>
        <authorList>
            <person name="Liu Q."/>
            <person name="Xin Y.-H."/>
        </authorList>
    </citation>
    <scope>NUCLEOTIDE SEQUENCE [LARGE SCALE GENOMIC DNA]</scope>
    <source>
        <strain evidence="7 8">CGMCC 1.4292</strain>
    </source>
</reference>
<evidence type="ECO:0000256" key="1">
    <source>
        <dbReference type="ARBA" id="ARBA00004236"/>
    </source>
</evidence>
<comment type="subcellular location">
    <subcellularLocation>
        <location evidence="1">Cell membrane</location>
    </subcellularLocation>
</comment>
<dbReference type="PANTHER" id="PTHR47737">
    <property type="entry name" value="GLYCINE BETAINE/PROLINE BETAINE TRANSPORT SYSTEM PERMEASE PROTEIN PROW"/>
    <property type="match status" value="1"/>
</dbReference>
<feature type="region of interest" description="Disordered" evidence="5">
    <location>
        <begin position="1"/>
        <end position="21"/>
    </location>
</feature>
<dbReference type="OrthoDB" id="9787902at2"/>
<evidence type="ECO:0000313" key="8">
    <source>
        <dbReference type="Proteomes" id="UP000298218"/>
    </source>
</evidence>